<organism evidence="4 5">
    <name type="scientific">Algivirga pacifica</name>
    <dbReference type="NCBI Taxonomy" id="1162670"/>
    <lineage>
        <taxon>Bacteria</taxon>
        <taxon>Pseudomonadati</taxon>
        <taxon>Bacteroidota</taxon>
        <taxon>Cytophagia</taxon>
        <taxon>Cytophagales</taxon>
        <taxon>Flammeovirgaceae</taxon>
        <taxon>Algivirga</taxon>
    </lineage>
</organism>
<dbReference type="PANTHER" id="PTHR10587">
    <property type="entry name" value="GLYCOSYL TRANSFERASE-RELATED"/>
    <property type="match status" value="1"/>
</dbReference>
<evidence type="ECO:0000259" key="3">
    <source>
        <dbReference type="PROSITE" id="PS51677"/>
    </source>
</evidence>
<dbReference type="InterPro" id="IPR050248">
    <property type="entry name" value="Polysacc_deacetylase_ArnD"/>
</dbReference>
<proteinExistence type="predicted"/>
<accession>A0ABP9DFF7</accession>
<dbReference type="Proteomes" id="UP001500298">
    <property type="component" value="Unassembled WGS sequence"/>
</dbReference>
<dbReference type="Gene3D" id="3.20.20.370">
    <property type="entry name" value="Glycoside hydrolase/deacetylase"/>
    <property type="match status" value="1"/>
</dbReference>
<keyword evidence="2" id="KW-0378">Hydrolase</keyword>
<evidence type="ECO:0000313" key="4">
    <source>
        <dbReference type="EMBL" id="GAA4841778.1"/>
    </source>
</evidence>
<evidence type="ECO:0000313" key="5">
    <source>
        <dbReference type="Proteomes" id="UP001500298"/>
    </source>
</evidence>
<feature type="domain" description="NodB homology" evidence="3">
    <location>
        <begin position="8"/>
        <end position="231"/>
    </location>
</feature>
<comment type="caution">
    <text evidence="4">The sequence shown here is derived from an EMBL/GenBank/DDBJ whole genome shotgun (WGS) entry which is preliminary data.</text>
</comment>
<dbReference type="SUPFAM" id="SSF88713">
    <property type="entry name" value="Glycoside hydrolase/deacetylase"/>
    <property type="match status" value="1"/>
</dbReference>
<gene>
    <name evidence="4" type="ORF">GCM10023331_28430</name>
</gene>
<name>A0ABP9DFF7_9BACT</name>
<reference evidence="5" key="1">
    <citation type="journal article" date="2019" name="Int. J. Syst. Evol. Microbiol.">
        <title>The Global Catalogue of Microorganisms (GCM) 10K type strain sequencing project: providing services to taxonomists for standard genome sequencing and annotation.</title>
        <authorList>
            <consortium name="The Broad Institute Genomics Platform"/>
            <consortium name="The Broad Institute Genome Sequencing Center for Infectious Disease"/>
            <person name="Wu L."/>
            <person name="Ma J."/>
        </authorList>
    </citation>
    <scope>NUCLEOTIDE SEQUENCE [LARGE SCALE GENOMIC DNA]</scope>
    <source>
        <strain evidence="5">JCM 18326</strain>
    </source>
</reference>
<keyword evidence="1" id="KW-0479">Metal-binding</keyword>
<dbReference type="InterPro" id="IPR002509">
    <property type="entry name" value="NODB_dom"/>
</dbReference>
<protein>
    <submittedName>
        <fullName evidence="4">Polysaccharide deacetylase family protein</fullName>
    </submittedName>
</protein>
<dbReference type="PROSITE" id="PS51677">
    <property type="entry name" value="NODB"/>
    <property type="match status" value="1"/>
</dbReference>
<evidence type="ECO:0000256" key="2">
    <source>
        <dbReference type="ARBA" id="ARBA00022801"/>
    </source>
</evidence>
<dbReference type="EMBL" id="BAABJX010000043">
    <property type="protein sequence ID" value="GAA4841778.1"/>
    <property type="molecule type" value="Genomic_DNA"/>
</dbReference>
<sequence>MMTYAQQPTLSFTFDDGSTRDLAGHPLKEWNEMILSHLKHHEVQATFFVIGGNKLDEKGHYLLTSWNEAGHQIANHTFSHPNFNQEDITVERLKEEILKTDSLIQQYTNFTPYFRFPYLSEGNTAEKISLSRQFLKEINYKNGHVTINDADWYIAGRLEQKLAENPDMDLEEFRNFYISHVYEMALFFEQLGYDLTGRHIKHTLLLHHNLASAYFLGDLITKFKAEGWNIVAPEEAYQDPIYQKEPKHAGQSLLWAIMLDQAREEEMMQLLEQFSAYKKENMEELGL</sequence>
<keyword evidence="5" id="KW-1185">Reference proteome</keyword>
<dbReference type="Pfam" id="PF01522">
    <property type="entry name" value="Polysacc_deac_1"/>
    <property type="match status" value="1"/>
</dbReference>
<evidence type="ECO:0000256" key="1">
    <source>
        <dbReference type="ARBA" id="ARBA00022723"/>
    </source>
</evidence>
<dbReference type="InterPro" id="IPR011330">
    <property type="entry name" value="Glyco_hydro/deAcase_b/a-brl"/>
</dbReference>
<dbReference type="PANTHER" id="PTHR10587:SF133">
    <property type="entry name" value="CHITIN DEACETYLASE 1-RELATED"/>
    <property type="match status" value="1"/>
</dbReference>